<evidence type="ECO:0000256" key="5">
    <source>
        <dbReference type="PROSITE-ProRule" id="PRU01240"/>
    </source>
</evidence>
<evidence type="ECO:0000313" key="7">
    <source>
        <dbReference type="EMBL" id="MFC4998099.1"/>
    </source>
</evidence>
<keyword evidence="2 5" id="KW-0645">Protease</keyword>
<evidence type="ECO:0000256" key="3">
    <source>
        <dbReference type="ARBA" id="ARBA00022801"/>
    </source>
</evidence>
<dbReference type="RefSeq" id="WP_380114354.1">
    <property type="nucleotide sequence ID" value="NZ_JBHSIU010000011.1"/>
</dbReference>
<dbReference type="PANTHER" id="PTHR43806">
    <property type="entry name" value="PEPTIDASE S8"/>
    <property type="match status" value="1"/>
</dbReference>
<keyword evidence="8" id="KW-1185">Reference proteome</keyword>
<dbReference type="InterPro" id="IPR023828">
    <property type="entry name" value="Peptidase_S8_Ser-AS"/>
</dbReference>
<feature type="domain" description="Peptidase S8/S53" evidence="6">
    <location>
        <begin position="165"/>
        <end position="342"/>
    </location>
</feature>
<name>A0ABV9VPQ5_9ACTN</name>
<evidence type="ECO:0000256" key="2">
    <source>
        <dbReference type="ARBA" id="ARBA00022670"/>
    </source>
</evidence>
<accession>A0ABV9VPQ5</accession>
<dbReference type="SUPFAM" id="SSF52743">
    <property type="entry name" value="Subtilisin-like"/>
    <property type="match status" value="1"/>
</dbReference>
<dbReference type="Gene3D" id="3.40.50.200">
    <property type="entry name" value="Peptidase S8/S53 domain"/>
    <property type="match status" value="1"/>
</dbReference>
<dbReference type="Pfam" id="PF00082">
    <property type="entry name" value="Peptidase_S8"/>
    <property type="match status" value="1"/>
</dbReference>
<feature type="active site" description="Charge relay system" evidence="5">
    <location>
        <position position="170"/>
    </location>
</feature>
<dbReference type="InterPro" id="IPR050131">
    <property type="entry name" value="Peptidase_S8_subtilisin-like"/>
</dbReference>
<dbReference type="InterPro" id="IPR036852">
    <property type="entry name" value="Peptidase_S8/S53_dom_sf"/>
</dbReference>
<evidence type="ECO:0000256" key="4">
    <source>
        <dbReference type="ARBA" id="ARBA00022825"/>
    </source>
</evidence>
<evidence type="ECO:0000256" key="1">
    <source>
        <dbReference type="ARBA" id="ARBA00011073"/>
    </source>
</evidence>
<sequence length="373" mass="38833">MANAPFGRWHERRAARLAALPWLHTETTAGRPVRRTKNEVLVAVEHERAARAALVSAGVAPGAITALPAVAGFVRLAAPGAEPEMVTAALPTGAAAPNHVFLSNPFEMGGPYGPPVTAEMYPLDGGPAADAAVRLTVLDTAVWADSPLPSHWYETEDLDDELVSGTDLGHANFIIGVVMSRTDNARVRAIKVLDADGLCTEVDLARALFALTDVDVVNLSLGGFTRNDRPPLLLAAALSKLLRGRDRVVVAAAGNEGISDRPYWPAAFAGTALPFASQVIAVAAHDGAELCPWSNSGSWVDVTAPGADVTSTYVTHEDFPTGFARWSGTSFAAPYAAAAIASHHRAAGSVLGAADLVRKEATARSYGGLPGLA</sequence>
<dbReference type="PROSITE" id="PS00138">
    <property type="entry name" value="SUBTILASE_SER"/>
    <property type="match status" value="1"/>
</dbReference>
<keyword evidence="4 5" id="KW-0720">Serine protease</keyword>
<reference evidence="8" key="1">
    <citation type="journal article" date="2019" name="Int. J. Syst. Evol. Microbiol.">
        <title>The Global Catalogue of Microorganisms (GCM) 10K type strain sequencing project: providing services to taxonomists for standard genome sequencing and annotation.</title>
        <authorList>
            <consortium name="The Broad Institute Genomics Platform"/>
            <consortium name="The Broad Institute Genome Sequencing Center for Infectious Disease"/>
            <person name="Wu L."/>
            <person name="Ma J."/>
        </authorList>
    </citation>
    <scope>NUCLEOTIDE SEQUENCE [LARGE SCALE GENOMIC DNA]</scope>
    <source>
        <strain evidence="8">CGMCC 4.7152</strain>
    </source>
</reference>
<feature type="active site" description="Charge relay system" evidence="5">
    <location>
        <position position="139"/>
    </location>
</feature>
<evidence type="ECO:0000313" key="8">
    <source>
        <dbReference type="Proteomes" id="UP001595912"/>
    </source>
</evidence>
<feature type="active site" description="Charge relay system" evidence="5">
    <location>
        <position position="330"/>
    </location>
</feature>
<keyword evidence="3 5" id="KW-0378">Hydrolase</keyword>
<dbReference type="InterPro" id="IPR000209">
    <property type="entry name" value="Peptidase_S8/S53_dom"/>
</dbReference>
<protein>
    <submittedName>
        <fullName evidence="7">S8 family serine peptidase</fullName>
    </submittedName>
</protein>
<dbReference type="EMBL" id="JBHSIU010000011">
    <property type="protein sequence ID" value="MFC4998099.1"/>
    <property type="molecule type" value="Genomic_DNA"/>
</dbReference>
<dbReference type="CDD" id="cd00306">
    <property type="entry name" value="Peptidases_S8_S53"/>
    <property type="match status" value="1"/>
</dbReference>
<dbReference type="Proteomes" id="UP001595912">
    <property type="component" value="Unassembled WGS sequence"/>
</dbReference>
<comment type="caution">
    <text evidence="7">The sequence shown here is derived from an EMBL/GenBank/DDBJ whole genome shotgun (WGS) entry which is preliminary data.</text>
</comment>
<proteinExistence type="inferred from homology"/>
<evidence type="ECO:0000259" key="6">
    <source>
        <dbReference type="Pfam" id="PF00082"/>
    </source>
</evidence>
<dbReference type="PROSITE" id="PS51892">
    <property type="entry name" value="SUBTILASE"/>
    <property type="match status" value="1"/>
</dbReference>
<comment type="similarity">
    <text evidence="1 5">Belongs to the peptidase S8 family.</text>
</comment>
<organism evidence="7 8">
    <name type="scientific">Dactylosporangium cerinum</name>
    <dbReference type="NCBI Taxonomy" id="1434730"/>
    <lineage>
        <taxon>Bacteria</taxon>
        <taxon>Bacillati</taxon>
        <taxon>Actinomycetota</taxon>
        <taxon>Actinomycetes</taxon>
        <taxon>Micromonosporales</taxon>
        <taxon>Micromonosporaceae</taxon>
        <taxon>Dactylosporangium</taxon>
    </lineage>
</organism>
<dbReference type="PANTHER" id="PTHR43806:SF11">
    <property type="entry name" value="CEREVISIN-RELATED"/>
    <property type="match status" value="1"/>
</dbReference>
<gene>
    <name evidence="7" type="ORF">ACFPIJ_09675</name>
</gene>